<evidence type="ECO:0000256" key="4">
    <source>
        <dbReference type="ARBA" id="ARBA00022679"/>
    </source>
</evidence>
<keyword evidence="5" id="KW-0663">Pyridoxal phosphate</keyword>
<dbReference type="InterPro" id="IPR015424">
    <property type="entry name" value="PyrdxlP-dep_Trfase"/>
</dbReference>
<evidence type="ECO:0000256" key="3">
    <source>
        <dbReference type="ARBA" id="ARBA00022576"/>
    </source>
</evidence>
<dbReference type="InterPro" id="IPR004839">
    <property type="entry name" value="Aminotransferase_I/II_large"/>
</dbReference>
<gene>
    <name evidence="7" type="ORF">S01H4_56506</name>
</gene>
<organism evidence="7">
    <name type="scientific">marine sediment metagenome</name>
    <dbReference type="NCBI Taxonomy" id="412755"/>
    <lineage>
        <taxon>unclassified sequences</taxon>
        <taxon>metagenomes</taxon>
        <taxon>ecological metagenomes</taxon>
    </lineage>
</organism>
<name>X1EAY4_9ZZZZ</name>
<evidence type="ECO:0000259" key="6">
    <source>
        <dbReference type="Pfam" id="PF00155"/>
    </source>
</evidence>
<dbReference type="CDD" id="cd00609">
    <property type="entry name" value="AAT_like"/>
    <property type="match status" value="1"/>
</dbReference>
<dbReference type="Pfam" id="PF00155">
    <property type="entry name" value="Aminotran_1_2"/>
    <property type="match status" value="1"/>
</dbReference>
<evidence type="ECO:0000313" key="7">
    <source>
        <dbReference type="EMBL" id="GAH14309.1"/>
    </source>
</evidence>
<keyword evidence="4" id="KW-0808">Transferase</keyword>
<dbReference type="InterPro" id="IPR015421">
    <property type="entry name" value="PyrdxlP-dep_Trfase_major"/>
</dbReference>
<dbReference type="PANTHER" id="PTHR46383:SF1">
    <property type="entry name" value="ASPARTATE AMINOTRANSFERASE"/>
    <property type="match status" value="1"/>
</dbReference>
<feature type="domain" description="Aminotransferase class I/classII large" evidence="6">
    <location>
        <begin position="2"/>
        <end position="135"/>
    </location>
</feature>
<comment type="similarity">
    <text evidence="2">Belongs to the class-I pyridoxal-phosphate-dependent aminotransferase family.</text>
</comment>
<dbReference type="GO" id="GO:0030170">
    <property type="term" value="F:pyridoxal phosphate binding"/>
    <property type="evidence" value="ECO:0007669"/>
    <property type="project" value="InterPro"/>
</dbReference>
<dbReference type="InterPro" id="IPR050596">
    <property type="entry name" value="AspAT/PAT-like"/>
</dbReference>
<dbReference type="PANTHER" id="PTHR46383">
    <property type="entry name" value="ASPARTATE AMINOTRANSFERASE"/>
    <property type="match status" value="1"/>
</dbReference>
<protein>
    <recommendedName>
        <fullName evidence="6">Aminotransferase class I/classII large domain-containing protein</fullName>
    </recommendedName>
</protein>
<evidence type="ECO:0000256" key="1">
    <source>
        <dbReference type="ARBA" id="ARBA00001933"/>
    </source>
</evidence>
<accession>X1EAY4</accession>
<dbReference type="AlphaFoldDB" id="X1EAY4"/>
<evidence type="ECO:0000256" key="2">
    <source>
        <dbReference type="ARBA" id="ARBA00007441"/>
    </source>
</evidence>
<comment type="cofactor">
    <cofactor evidence="1">
        <name>pyridoxal 5'-phosphate</name>
        <dbReference type="ChEBI" id="CHEBI:597326"/>
    </cofactor>
</comment>
<evidence type="ECO:0000256" key="5">
    <source>
        <dbReference type="ARBA" id="ARBA00022898"/>
    </source>
</evidence>
<reference evidence="7" key="1">
    <citation type="journal article" date="2014" name="Front. Microbiol.">
        <title>High frequency of phylogenetically diverse reductive dehalogenase-homologous genes in deep subseafloor sedimentary metagenomes.</title>
        <authorList>
            <person name="Kawai M."/>
            <person name="Futagami T."/>
            <person name="Toyoda A."/>
            <person name="Takaki Y."/>
            <person name="Nishi S."/>
            <person name="Hori S."/>
            <person name="Arai W."/>
            <person name="Tsubouchi T."/>
            <person name="Morono Y."/>
            <person name="Uchiyama I."/>
            <person name="Ito T."/>
            <person name="Fujiyama A."/>
            <person name="Inagaki F."/>
            <person name="Takami H."/>
        </authorList>
    </citation>
    <scope>NUCLEOTIDE SEQUENCE</scope>
    <source>
        <strain evidence="7">Expedition CK06-06</strain>
    </source>
</reference>
<proteinExistence type="inferred from homology"/>
<comment type="caution">
    <text evidence="7">The sequence shown here is derived from an EMBL/GenBank/DDBJ whole genome shotgun (WGS) entry which is preliminary data.</text>
</comment>
<dbReference type="GO" id="GO:0008483">
    <property type="term" value="F:transaminase activity"/>
    <property type="evidence" value="ECO:0007669"/>
    <property type="project" value="UniProtKB-KW"/>
</dbReference>
<feature type="non-terminal residue" evidence="7">
    <location>
        <position position="1"/>
    </location>
</feature>
<dbReference type="GO" id="GO:0006520">
    <property type="term" value="P:amino acid metabolic process"/>
    <property type="evidence" value="ECO:0007669"/>
    <property type="project" value="InterPro"/>
</dbReference>
<dbReference type="EMBL" id="BART01032747">
    <property type="protein sequence ID" value="GAH14309.1"/>
    <property type="molecule type" value="Genomic_DNA"/>
</dbReference>
<sequence>RDNNLSYERDEVMVSCGGKHVLYNLAQALLNPGDEVIIPAPYWVSYPPIVVLAGADPVIVGTGEADDFKLLPESLETAITPRTRLLILNSPSNPTGSVYTESQLEALAEVILKYDIWVVSDEIYEKLIFDDIDFKTFTSFPALMFTPLLASFKV</sequence>
<keyword evidence="3" id="KW-0032">Aminotransferase</keyword>
<dbReference type="SUPFAM" id="SSF53383">
    <property type="entry name" value="PLP-dependent transferases"/>
    <property type="match status" value="1"/>
</dbReference>
<dbReference type="Gene3D" id="3.40.640.10">
    <property type="entry name" value="Type I PLP-dependent aspartate aminotransferase-like (Major domain)"/>
    <property type="match status" value="1"/>
</dbReference>